<feature type="domain" description="General stress protein 17M-like" evidence="2">
    <location>
        <begin position="18"/>
        <end position="86"/>
    </location>
</feature>
<sequence length="165" mass="17590">MAENAAGPVARRDESARQVVASFDEYADAERAVDHLADAQFDVSSVAIIGRELQYVEQVVGRLDYAGAAWRGAAAGAVPGAVIGWIFGLFNWIQPLITGLVLAGYGLILGAALGAVIGVALHAMQRGRRDFHAVAGLQPKYYDVVGDVEVAQRAREILTGRNEKE</sequence>
<comment type="caution">
    <text evidence="3">The sequence shown here is derived from an EMBL/GenBank/DDBJ whole genome shotgun (WGS) entry which is preliminary data.</text>
</comment>
<evidence type="ECO:0000313" key="4">
    <source>
        <dbReference type="Proteomes" id="UP001172687"/>
    </source>
</evidence>
<reference evidence="3" key="1">
    <citation type="submission" date="2023-07" db="EMBL/GenBank/DDBJ databases">
        <title>Degradation of tert-butanol by M. austroafricanum TBA100.</title>
        <authorList>
            <person name="Helbich S."/>
            <person name="Vainshtein Y."/>
        </authorList>
    </citation>
    <scope>NUCLEOTIDE SEQUENCE</scope>
    <source>
        <strain evidence="3">TBA100</strain>
    </source>
</reference>
<feature type="transmembrane region" description="Helical" evidence="1">
    <location>
        <begin position="72"/>
        <end position="93"/>
    </location>
</feature>
<keyword evidence="1" id="KW-0472">Membrane</keyword>
<dbReference type="Pfam" id="PF11181">
    <property type="entry name" value="YflT"/>
    <property type="match status" value="1"/>
</dbReference>
<keyword evidence="4" id="KW-1185">Reference proteome</keyword>
<dbReference type="InterPro" id="IPR025889">
    <property type="entry name" value="GSP17M-like_dom"/>
</dbReference>
<keyword evidence="1" id="KW-0812">Transmembrane</keyword>
<protein>
    <submittedName>
        <fullName evidence="3">Glycine zipper family protein</fullName>
    </submittedName>
</protein>
<evidence type="ECO:0000256" key="1">
    <source>
        <dbReference type="SAM" id="Phobius"/>
    </source>
</evidence>
<gene>
    <name evidence="3" type="ORF">QYF68_05210</name>
</gene>
<feature type="transmembrane region" description="Helical" evidence="1">
    <location>
        <begin position="99"/>
        <end position="121"/>
    </location>
</feature>
<accession>A0ABT8H8Y7</accession>
<keyword evidence="1" id="KW-1133">Transmembrane helix</keyword>
<name>A0ABT8H8Y7_MYCAO</name>
<dbReference type="Proteomes" id="UP001172687">
    <property type="component" value="Unassembled WGS sequence"/>
</dbReference>
<dbReference type="EMBL" id="JAUHTC010000022">
    <property type="protein sequence ID" value="MDN4517223.1"/>
    <property type="molecule type" value="Genomic_DNA"/>
</dbReference>
<evidence type="ECO:0000259" key="2">
    <source>
        <dbReference type="Pfam" id="PF11181"/>
    </source>
</evidence>
<proteinExistence type="predicted"/>
<evidence type="ECO:0000313" key="3">
    <source>
        <dbReference type="EMBL" id="MDN4517223.1"/>
    </source>
</evidence>
<dbReference type="RefSeq" id="WP_084055190.1">
    <property type="nucleotide sequence ID" value="NZ_JAUHTC010000022.1"/>
</dbReference>
<organism evidence="3 4">
    <name type="scientific">Mycolicibacterium austroafricanum</name>
    <name type="common">Mycobacterium austroafricanum</name>
    <dbReference type="NCBI Taxonomy" id="39687"/>
    <lineage>
        <taxon>Bacteria</taxon>
        <taxon>Bacillati</taxon>
        <taxon>Actinomycetota</taxon>
        <taxon>Actinomycetes</taxon>
        <taxon>Mycobacteriales</taxon>
        <taxon>Mycobacteriaceae</taxon>
        <taxon>Mycolicibacterium</taxon>
    </lineage>
</organism>